<dbReference type="SMART" id="SM00220">
    <property type="entry name" value="S_TKc"/>
    <property type="match status" value="1"/>
</dbReference>
<accession>A0A9W4SRZ4</accession>
<dbReference type="PROSITE" id="PS50011">
    <property type="entry name" value="PROTEIN_KINASE_DOM"/>
    <property type="match status" value="1"/>
</dbReference>
<reference evidence="4" key="1">
    <citation type="submission" date="2022-08" db="EMBL/GenBank/DDBJ databases">
        <authorList>
            <person name="Kallberg Y."/>
            <person name="Tangrot J."/>
            <person name="Rosling A."/>
        </authorList>
    </citation>
    <scope>NUCLEOTIDE SEQUENCE</scope>
    <source>
        <strain evidence="4">Wild A</strain>
    </source>
</reference>
<feature type="domain" description="Protein kinase" evidence="3">
    <location>
        <begin position="1"/>
        <end position="254"/>
    </location>
</feature>
<dbReference type="InterPro" id="IPR011009">
    <property type="entry name" value="Kinase-like_dom_sf"/>
</dbReference>
<dbReference type="PANTHER" id="PTHR44329:SF298">
    <property type="entry name" value="MIXED LINEAGE KINASE DOMAIN-LIKE PROTEIN"/>
    <property type="match status" value="1"/>
</dbReference>
<sequence length="595" mass="69320">KDFKNANNDKVKSPLKENEKNGLYVVLKNLKNSSNIHKDFLSEWEKYLNFICLADKASIFLFGITQDPKTFNYIVVLEEIKNGNLRSNLMIKKYNPDDKYRNLYFVARSLSALHDCGLVHGDFHSGNLLLWDHKSMYISDFGLSRPADKPNKSNEVYGVLPYIAPEVLRGKPYTIAADIYSFGIIMWEMTSGIPAFNDVPHDYNLALKICRGERPNIIKGTMSEYVGLMEKCWNNDPNNRPTAKVLNSYFNKWYNVYYNSKYVRIHVPENEPTVINHQLSCYISRRFDHSLRLNEELNQDNNDSCLIQLENSSGLTDNLGLTKHPESFNFNENYYSKTGYTENSENCKITENHDTEDYDSCKINVEIELTEDLESSNITENGNNKTGLTENMDLQTTSRCESVNATFKWLLYNSNSTLIKIFLAIEERLEKERDNENYTKWQSIQQFTQSTTLISSVFINIIDELKAIVTLSIQDIHFNEMELALNYDVKELNLSYIDNENFQDWTFADGFIENQEIRKITFQHLLANCNQACIRSLWDLRNRSFYTFSKFNVELETLFITTNDFSDFLNLTNNFYNKNQQYASLGQQKLYYANV</sequence>
<dbReference type="EMBL" id="CAMKVN010001912">
    <property type="protein sequence ID" value="CAI2178749.1"/>
    <property type="molecule type" value="Genomic_DNA"/>
</dbReference>
<keyword evidence="5" id="KW-1185">Reference proteome</keyword>
<proteinExistence type="predicted"/>
<dbReference type="GO" id="GO:0004674">
    <property type="term" value="F:protein serine/threonine kinase activity"/>
    <property type="evidence" value="ECO:0007669"/>
    <property type="project" value="TreeGrafter"/>
</dbReference>
<evidence type="ECO:0000256" key="2">
    <source>
        <dbReference type="ARBA" id="ARBA00022840"/>
    </source>
</evidence>
<dbReference type="GO" id="GO:0005524">
    <property type="term" value="F:ATP binding"/>
    <property type="evidence" value="ECO:0007669"/>
    <property type="project" value="UniProtKB-KW"/>
</dbReference>
<dbReference type="Pfam" id="PF07714">
    <property type="entry name" value="PK_Tyr_Ser-Thr"/>
    <property type="match status" value="1"/>
</dbReference>
<dbReference type="PANTHER" id="PTHR44329">
    <property type="entry name" value="SERINE/THREONINE-PROTEIN KINASE TNNI3K-RELATED"/>
    <property type="match status" value="1"/>
</dbReference>
<evidence type="ECO:0000259" key="3">
    <source>
        <dbReference type="PROSITE" id="PS50011"/>
    </source>
</evidence>
<feature type="non-terminal residue" evidence="4">
    <location>
        <position position="595"/>
    </location>
</feature>
<dbReference type="OrthoDB" id="10261027at2759"/>
<keyword evidence="1" id="KW-0547">Nucleotide-binding</keyword>
<evidence type="ECO:0000256" key="1">
    <source>
        <dbReference type="ARBA" id="ARBA00022741"/>
    </source>
</evidence>
<gene>
    <name evidence="4" type="ORF">FWILDA_LOCUS8742</name>
</gene>
<dbReference type="SUPFAM" id="SSF56112">
    <property type="entry name" value="Protein kinase-like (PK-like)"/>
    <property type="match status" value="1"/>
</dbReference>
<name>A0A9W4SRZ4_9GLOM</name>
<evidence type="ECO:0000313" key="5">
    <source>
        <dbReference type="Proteomes" id="UP001153678"/>
    </source>
</evidence>
<dbReference type="AlphaFoldDB" id="A0A9W4SRZ4"/>
<dbReference type="Proteomes" id="UP001153678">
    <property type="component" value="Unassembled WGS sequence"/>
</dbReference>
<dbReference type="InterPro" id="IPR051681">
    <property type="entry name" value="Ser/Thr_Kinases-Pseudokinases"/>
</dbReference>
<comment type="caution">
    <text evidence="4">The sequence shown here is derived from an EMBL/GenBank/DDBJ whole genome shotgun (WGS) entry which is preliminary data.</text>
</comment>
<evidence type="ECO:0000313" key="4">
    <source>
        <dbReference type="EMBL" id="CAI2178749.1"/>
    </source>
</evidence>
<dbReference type="Gene3D" id="1.10.510.10">
    <property type="entry name" value="Transferase(Phosphotransferase) domain 1"/>
    <property type="match status" value="1"/>
</dbReference>
<dbReference type="InterPro" id="IPR000719">
    <property type="entry name" value="Prot_kinase_dom"/>
</dbReference>
<protein>
    <submittedName>
        <fullName evidence="4">11656_t:CDS:1</fullName>
    </submittedName>
</protein>
<dbReference type="InterPro" id="IPR001245">
    <property type="entry name" value="Ser-Thr/Tyr_kinase_cat_dom"/>
</dbReference>
<keyword evidence="2" id="KW-0067">ATP-binding</keyword>
<organism evidence="4 5">
    <name type="scientific">Funneliformis geosporum</name>
    <dbReference type="NCBI Taxonomy" id="1117311"/>
    <lineage>
        <taxon>Eukaryota</taxon>
        <taxon>Fungi</taxon>
        <taxon>Fungi incertae sedis</taxon>
        <taxon>Mucoromycota</taxon>
        <taxon>Glomeromycotina</taxon>
        <taxon>Glomeromycetes</taxon>
        <taxon>Glomerales</taxon>
        <taxon>Glomeraceae</taxon>
        <taxon>Funneliformis</taxon>
    </lineage>
</organism>